<name>A0A7W7D7I0_9ACTN</name>
<comment type="caution">
    <text evidence="1">The sequence shown here is derived from an EMBL/GenBank/DDBJ whole genome shotgun (WGS) entry which is preliminary data.</text>
</comment>
<organism evidence="1 2">
    <name type="scientific">Sphaerisporangium siamense</name>
    <dbReference type="NCBI Taxonomy" id="795645"/>
    <lineage>
        <taxon>Bacteria</taxon>
        <taxon>Bacillati</taxon>
        <taxon>Actinomycetota</taxon>
        <taxon>Actinomycetes</taxon>
        <taxon>Streptosporangiales</taxon>
        <taxon>Streptosporangiaceae</taxon>
        <taxon>Sphaerisporangium</taxon>
    </lineage>
</organism>
<dbReference type="EMBL" id="JACHND010000001">
    <property type="protein sequence ID" value="MBB4700775.1"/>
    <property type="molecule type" value="Genomic_DNA"/>
</dbReference>
<protein>
    <recommendedName>
        <fullName evidence="3">DUF501 domain-containing protein</fullName>
    </recommendedName>
</protein>
<dbReference type="Pfam" id="PF04417">
    <property type="entry name" value="DUF501"/>
    <property type="match status" value="1"/>
</dbReference>
<evidence type="ECO:0000313" key="1">
    <source>
        <dbReference type="EMBL" id="MBB4700775.1"/>
    </source>
</evidence>
<proteinExistence type="predicted"/>
<evidence type="ECO:0000313" key="2">
    <source>
        <dbReference type="Proteomes" id="UP000542210"/>
    </source>
</evidence>
<reference evidence="1 2" key="1">
    <citation type="submission" date="2020-08" db="EMBL/GenBank/DDBJ databases">
        <title>Sequencing the genomes of 1000 actinobacteria strains.</title>
        <authorList>
            <person name="Klenk H.-P."/>
        </authorList>
    </citation>
    <scope>NUCLEOTIDE SEQUENCE [LARGE SCALE GENOMIC DNA]</scope>
    <source>
        <strain evidence="1 2">DSM 45784</strain>
    </source>
</reference>
<keyword evidence="2" id="KW-1185">Reference proteome</keyword>
<accession>A0A7W7D7I0</accession>
<dbReference type="AlphaFoldDB" id="A0A7W7D7I0"/>
<dbReference type="Proteomes" id="UP000542210">
    <property type="component" value="Unassembled WGS sequence"/>
</dbReference>
<sequence length="198" mass="20928">MTAGTGRADIEPTGREWTTMVDPADLAVVEQQLGRPPRGVRAVAHRCPCGLPDVVETTPRLADGSPFPTLFYLTCPKAASAIGTLESSGVMKRMQARLADDPALAAAYARAHEGYVEARDKAATEDGVEPLPRGMQSAGGMPDRVKCLHALVGHELAVPGANPFGREALDALPAWWCDGPCVAAEESQPHPEPPQEDA</sequence>
<dbReference type="PANTHER" id="PTHR37163">
    <property type="entry name" value="CONSERVED PROTEIN"/>
    <property type="match status" value="1"/>
</dbReference>
<dbReference type="InterPro" id="IPR007511">
    <property type="entry name" value="DUF501"/>
</dbReference>
<dbReference type="PANTHER" id="PTHR37163:SF1">
    <property type="entry name" value="DUF501 DOMAIN-CONTAINING PROTEIN"/>
    <property type="match status" value="1"/>
</dbReference>
<evidence type="ECO:0008006" key="3">
    <source>
        <dbReference type="Google" id="ProtNLM"/>
    </source>
</evidence>
<gene>
    <name evidence="1" type="ORF">BJ982_002319</name>
</gene>